<keyword evidence="3 7" id="KW-1134">Transmembrane beta strand</keyword>
<keyword evidence="6 7" id="KW-0998">Cell outer membrane</keyword>
<organism evidence="9 10">
    <name type="scientific">Sphingobacterium anhuiense</name>
    <dbReference type="NCBI Taxonomy" id="493780"/>
    <lineage>
        <taxon>Bacteria</taxon>
        <taxon>Pseudomonadati</taxon>
        <taxon>Bacteroidota</taxon>
        <taxon>Sphingobacteriia</taxon>
        <taxon>Sphingobacteriales</taxon>
        <taxon>Sphingobacteriaceae</taxon>
        <taxon>Sphingobacterium</taxon>
    </lineage>
</organism>
<dbReference type="InterPro" id="IPR012910">
    <property type="entry name" value="Plug_dom"/>
</dbReference>
<dbReference type="SUPFAM" id="SSF56935">
    <property type="entry name" value="Porins"/>
    <property type="match status" value="1"/>
</dbReference>
<evidence type="ECO:0000256" key="1">
    <source>
        <dbReference type="ARBA" id="ARBA00004571"/>
    </source>
</evidence>
<evidence type="ECO:0000256" key="6">
    <source>
        <dbReference type="ARBA" id="ARBA00023237"/>
    </source>
</evidence>
<accession>A0ABW5YY63</accession>
<dbReference type="InterPro" id="IPR037066">
    <property type="entry name" value="Plug_dom_sf"/>
</dbReference>
<evidence type="ECO:0000256" key="7">
    <source>
        <dbReference type="PROSITE-ProRule" id="PRU01360"/>
    </source>
</evidence>
<dbReference type="Pfam" id="PF07715">
    <property type="entry name" value="Plug"/>
    <property type="match status" value="1"/>
</dbReference>
<keyword evidence="10" id="KW-1185">Reference proteome</keyword>
<dbReference type="RefSeq" id="WP_380921745.1">
    <property type="nucleotide sequence ID" value="NZ_JBHUPE010000005.1"/>
</dbReference>
<dbReference type="Gene3D" id="2.40.170.20">
    <property type="entry name" value="TonB-dependent receptor, beta-barrel domain"/>
    <property type="match status" value="1"/>
</dbReference>
<feature type="domain" description="TonB-dependent receptor plug" evidence="8">
    <location>
        <begin position="157"/>
        <end position="272"/>
    </location>
</feature>
<name>A0ABW5YY63_9SPHI</name>
<proteinExistence type="inferred from homology"/>
<dbReference type="Pfam" id="PF13715">
    <property type="entry name" value="CarbopepD_reg_2"/>
    <property type="match status" value="1"/>
</dbReference>
<dbReference type="InterPro" id="IPR008969">
    <property type="entry name" value="CarboxyPept-like_regulatory"/>
</dbReference>
<dbReference type="SUPFAM" id="SSF49464">
    <property type="entry name" value="Carboxypeptidase regulatory domain-like"/>
    <property type="match status" value="1"/>
</dbReference>
<gene>
    <name evidence="9" type="ORF">ACFS6I_14750</name>
</gene>
<dbReference type="NCBIfam" id="TIGR04056">
    <property type="entry name" value="OMP_RagA_SusC"/>
    <property type="match status" value="1"/>
</dbReference>
<evidence type="ECO:0000313" key="10">
    <source>
        <dbReference type="Proteomes" id="UP001597509"/>
    </source>
</evidence>
<keyword evidence="4 7" id="KW-0812">Transmembrane</keyword>
<reference evidence="10" key="1">
    <citation type="journal article" date="2019" name="Int. J. Syst. Evol. Microbiol.">
        <title>The Global Catalogue of Microorganisms (GCM) 10K type strain sequencing project: providing services to taxonomists for standard genome sequencing and annotation.</title>
        <authorList>
            <consortium name="The Broad Institute Genomics Platform"/>
            <consortium name="The Broad Institute Genome Sequencing Center for Infectious Disease"/>
            <person name="Wu L."/>
            <person name="Ma J."/>
        </authorList>
    </citation>
    <scope>NUCLEOTIDE SEQUENCE [LARGE SCALE GENOMIC DNA]</scope>
    <source>
        <strain evidence="10">KCTC 22209</strain>
    </source>
</reference>
<protein>
    <submittedName>
        <fullName evidence="9">SusC/RagA family TonB-linked outer membrane protein</fullName>
    </submittedName>
</protein>
<dbReference type="Gene3D" id="2.60.40.1120">
    <property type="entry name" value="Carboxypeptidase-like, regulatory domain"/>
    <property type="match status" value="1"/>
</dbReference>
<dbReference type="InterPro" id="IPR023997">
    <property type="entry name" value="TonB-dep_OMP_SusC/RagA_CS"/>
</dbReference>
<dbReference type="Proteomes" id="UP001597509">
    <property type="component" value="Unassembled WGS sequence"/>
</dbReference>
<dbReference type="PROSITE" id="PS52016">
    <property type="entry name" value="TONB_DEPENDENT_REC_3"/>
    <property type="match status" value="1"/>
</dbReference>
<dbReference type="InterPro" id="IPR039426">
    <property type="entry name" value="TonB-dep_rcpt-like"/>
</dbReference>
<dbReference type="EMBL" id="JBHUPE010000005">
    <property type="protein sequence ID" value="MFD2905200.1"/>
    <property type="molecule type" value="Genomic_DNA"/>
</dbReference>
<evidence type="ECO:0000259" key="8">
    <source>
        <dbReference type="Pfam" id="PF07715"/>
    </source>
</evidence>
<evidence type="ECO:0000313" key="9">
    <source>
        <dbReference type="EMBL" id="MFD2905200.1"/>
    </source>
</evidence>
<evidence type="ECO:0000256" key="2">
    <source>
        <dbReference type="ARBA" id="ARBA00022448"/>
    </source>
</evidence>
<comment type="subcellular location">
    <subcellularLocation>
        <location evidence="1 7">Cell outer membrane</location>
        <topology evidence="1 7">Multi-pass membrane protein</topology>
    </subcellularLocation>
</comment>
<keyword evidence="5 7" id="KW-0472">Membrane</keyword>
<evidence type="ECO:0000256" key="4">
    <source>
        <dbReference type="ARBA" id="ARBA00022692"/>
    </source>
</evidence>
<keyword evidence="2 7" id="KW-0813">Transport</keyword>
<dbReference type="NCBIfam" id="TIGR04057">
    <property type="entry name" value="SusC_RagA_signa"/>
    <property type="match status" value="1"/>
</dbReference>
<comment type="similarity">
    <text evidence="7">Belongs to the TonB-dependent receptor family.</text>
</comment>
<evidence type="ECO:0000256" key="5">
    <source>
        <dbReference type="ARBA" id="ARBA00023136"/>
    </source>
</evidence>
<evidence type="ECO:0000256" key="3">
    <source>
        <dbReference type="ARBA" id="ARBA00022452"/>
    </source>
</evidence>
<dbReference type="InterPro" id="IPR023996">
    <property type="entry name" value="TonB-dep_OMP_SusC/RagA"/>
</dbReference>
<sequence length="1116" mass="126663">MNLNILYKIKLCGYVHKLFKSTRESKMLISILLLFTLMFNSFMVSTYAQTPRKDSGVNGQTKYELTGRVVSASDGTPMQGVSIRIDKENLQIKSSSEGTFEMLLNNRKGKIIFSYVGFKSQEINYTSGVSLTVKLIPEDNKLEEVEVVSTGYQKIPKERATGSFEFVDNKLFNRKVSTDFVSRLEDVVPGISALKNNTNRGSLLNVNIRGISTMNSERWPLIVLDGVPYDSRGGDYGKGTFNNINPNDIESVTVLKDAAASSIWGAQSGNGVIVITTKRGKFNNPTSLSFNSNISIKAKPDLYYYPQMKSSDYIDLQQYLFDKGRYNGQFNQWYYNPEPALWLMENKRTGKISNDEFNKAIGEMRATDMRDDFLKYIYRRSVNQQYNLQLQSGGEKINTIFSVGYDKNLNEVVTSSYQRLNLKSNTQLRPVKNMLVDIGMMYTESKTRESLFPVQYNQIGKGAGMYPYMNMADGNGNPLVVDIASFNPVYQDTVAGGRLLDWSYRPLKELYDTKETQKVQEFFSNINTSYSFDFGLKLNLLYAYQRSIIPIEQWQGIGSYFQRDDINGLASYTDESVTWNLPVGDFLGISNWNNIAHQGRMTADYNRKWLDKHELSFLLGSEIRMSDKKLNFTQYHGFDPETGAFKPVAYGVEFPFMNGSFGTKTIVDRSRYEHLRNNFISYFANAGYTYNSRYLLSGSFRKDASNLFGVKSNDRGQPFWSLGAAWIASNEAFLKDSPFSFLKLRATYGYNGNVNNMVSAYPIMSIESQVHFINNQQFGMITRPPNPKLRWERVGIKNIGLDFAMTNNWLSGSIEYYEKNAKDLIASDRIDPSTGFSTMMVNSANLKTKGWDISLNALPVQSKNWVWGSNLVFSYIRTKVLKAFVQNEIGQDYIAGGLTSNRNTPFEGMDLFGLLAYKWAGLDPETGEPRAYLNGEISKDYSAITNLKATDLEYMGSTIPLYTGSWRNSVRYKAVELSWNISYQLGHKFLRNSFSNNSFLNDNIGHKDYALRWQKPGDEQITDVPAFSYPNNSNASRIYLGSTALVEDGGQIKLRDIQLTVNLPFASNFKLKNCKIYGYVQNIGTIWRANKWGIDSEYGPVIPDPLMSSLGFSFNL</sequence>
<dbReference type="Gene3D" id="2.170.130.10">
    <property type="entry name" value="TonB-dependent receptor, plug domain"/>
    <property type="match status" value="1"/>
</dbReference>
<comment type="caution">
    <text evidence="9">The sequence shown here is derived from an EMBL/GenBank/DDBJ whole genome shotgun (WGS) entry which is preliminary data.</text>
</comment>
<dbReference type="InterPro" id="IPR036942">
    <property type="entry name" value="Beta-barrel_TonB_sf"/>
</dbReference>